<keyword evidence="4" id="KW-0862">Zinc</keyword>
<evidence type="ECO:0000256" key="1">
    <source>
        <dbReference type="ARBA" id="ARBA00005690"/>
    </source>
</evidence>
<dbReference type="EMBL" id="JBANAX010000206">
    <property type="protein sequence ID" value="KAL1218629.1"/>
    <property type="molecule type" value="Genomic_DNA"/>
</dbReference>
<name>A0ABD1BN69_CARAN</name>
<feature type="domain" description="Replication protein A OB" evidence="6">
    <location>
        <begin position="88"/>
        <end position="163"/>
    </location>
</feature>
<dbReference type="PANTHER" id="PTHR47165:SF4">
    <property type="entry name" value="OS03G0429900 PROTEIN"/>
    <property type="match status" value="1"/>
</dbReference>
<gene>
    <name evidence="7" type="ORF">V5N11_033001</name>
</gene>
<dbReference type="InterPro" id="IPR031657">
    <property type="entry name" value="REPA_OB_2"/>
</dbReference>
<evidence type="ECO:0000259" key="6">
    <source>
        <dbReference type="Pfam" id="PF16900"/>
    </source>
</evidence>
<keyword evidence="2" id="KW-0479">Metal-binding</keyword>
<reference evidence="7 8" key="1">
    <citation type="submission" date="2024-04" db="EMBL/GenBank/DDBJ databases">
        <title>Genome assembly C_amara_ONT_v2.</title>
        <authorList>
            <person name="Yant L."/>
            <person name="Moore C."/>
            <person name="Slenker M."/>
        </authorList>
    </citation>
    <scope>NUCLEOTIDE SEQUENCE [LARGE SCALE GENOMIC DNA]</scope>
    <source>
        <tissue evidence="7">Leaf</tissue>
    </source>
</reference>
<dbReference type="GO" id="GO:0008270">
    <property type="term" value="F:zinc ion binding"/>
    <property type="evidence" value="ECO:0007669"/>
    <property type="project" value="UniProtKB-KW"/>
</dbReference>
<dbReference type="Proteomes" id="UP001558713">
    <property type="component" value="Unassembled WGS sequence"/>
</dbReference>
<evidence type="ECO:0000256" key="5">
    <source>
        <dbReference type="ARBA" id="ARBA00023125"/>
    </source>
</evidence>
<dbReference type="InterPro" id="IPR012340">
    <property type="entry name" value="NA-bd_OB-fold"/>
</dbReference>
<accession>A0ABD1BN69</accession>
<sequence>MEIKGTQIQATMFNAAAKKFYDRFEMGKVYYISRGSLKLANKQFKTVQNDYEMTLNENSEVEEAGDEEIFTPEIKFNFVPIDELGTYVNQKELIDVIGVVQSVSPTMSIRRRNANEMIPKRDITLADDSKKTFVVSLWNDLAAGKGQELLDMADNHPVIAIKS</sequence>
<comment type="similarity">
    <text evidence="1">Belongs to the replication factor A protein 1 family.</text>
</comment>
<keyword evidence="3" id="KW-0863">Zinc-finger</keyword>
<dbReference type="SUPFAM" id="SSF50249">
    <property type="entry name" value="Nucleic acid-binding proteins"/>
    <property type="match status" value="2"/>
</dbReference>
<dbReference type="PANTHER" id="PTHR47165">
    <property type="entry name" value="OS03G0429900 PROTEIN"/>
    <property type="match status" value="1"/>
</dbReference>
<keyword evidence="5 7" id="KW-0238">DNA-binding</keyword>
<dbReference type="CDD" id="cd04475">
    <property type="entry name" value="RPA1_DBD_B"/>
    <property type="match status" value="1"/>
</dbReference>
<keyword evidence="8" id="KW-1185">Reference proteome</keyword>
<evidence type="ECO:0000313" key="8">
    <source>
        <dbReference type="Proteomes" id="UP001558713"/>
    </source>
</evidence>
<protein>
    <submittedName>
        <fullName evidence="7">Replication protein A 70 kDa DNA-binding subunit B</fullName>
    </submittedName>
</protein>
<organism evidence="7 8">
    <name type="scientific">Cardamine amara subsp. amara</name>
    <dbReference type="NCBI Taxonomy" id="228776"/>
    <lineage>
        <taxon>Eukaryota</taxon>
        <taxon>Viridiplantae</taxon>
        <taxon>Streptophyta</taxon>
        <taxon>Embryophyta</taxon>
        <taxon>Tracheophyta</taxon>
        <taxon>Spermatophyta</taxon>
        <taxon>Magnoliopsida</taxon>
        <taxon>eudicotyledons</taxon>
        <taxon>Gunneridae</taxon>
        <taxon>Pentapetalae</taxon>
        <taxon>rosids</taxon>
        <taxon>malvids</taxon>
        <taxon>Brassicales</taxon>
        <taxon>Brassicaceae</taxon>
        <taxon>Cardamineae</taxon>
        <taxon>Cardamine</taxon>
    </lineage>
</organism>
<comment type="caution">
    <text evidence="7">The sequence shown here is derived from an EMBL/GenBank/DDBJ whole genome shotgun (WGS) entry which is preliminary data.</text>
</comment>
<evidence type="ECO:0000256" key="3">
    <source>
        <dbReference type="ARBA" id="ARBA00022771"/>
    </source>
</evidence>
<dbReference type="AlphaFoldDB" id="A0ABD1BN69"/>
<dbReference type="FunFam" id="2.40.50.140:FF:000041">
    <property type="entry name" value="Replication protein A subunit"/>
    <property type="match status" value="1"/>
</dbReference>
<evidence type="ECO:0000313" key="7">
    <source>
        <dbReference type="EMBL" id="KAL1218629.1"/>
    </source>
</evidence>
<dbReference type="CDD" id="cd04474">
    <property type="entry name" value="RPA1_DBD_A"/>
    <property type="match status" value="1"/>
</dbReference>
<evidence type="ECO:0000256" key="4">
    <source>
        <dbReference type="ARBA" id="ARBA00022833"/>
    </source>
</evidence>
<dbReference type="Gene3D" id="2.40.50.140">
    <property type="entry name" value="Nucleic acid-binding proteins"/>
    <property type="match status" value="2"/>
</dbReference>
<dbReference type="GO" id="GO:0003677">
    <property type="term" value="F:DNA binding"/>
    <property type="evidence" value="ECO:0007669"/>
    <property type="project" value="UniProtKB-KW"/>
</dbReference>
<dbReference type="Pfam" id="PF16900">
    <property type="entry name" value="REPA_OB_2"/>
    <property type="match status" value="1"/>
</dbReference>
<evidence type="ECO:0000256" key="2">
    <source>
        <dbReference type="ARBA" id="ARBA00022723"/>
    </source>
</evidence>
<proteinExistence type="inferred from homology"/>